<comment type="caution">
    <text evidence="1">The sequence shown here is derived from an EMBL/GenBank/DDBJ whole genome shotgun (WGS) entry which is preliminary data.</text>
</comment>
<dbReference type="EMBL" id="CM041542">
    <property type="protein sequence ID" value="KAI3365317.1"/>
    <property type="molecule type" value="Genomic_DNA"/>
</dbReference>
<evidence type="ECO:0000313" key="1">
    <source>
        <dbReference type="EMBL" id="KAI3365317.1"/>
    </source>
</evidence>
<keyword evidence="2" id="KW-1185">Reference proteome</keyword>
<reference evidence="1" key="1">
    <citation type="submission" date="2022-04" db="EMBL/GenBank/DDBJ databases">
        <title>Jade perch genome.</title>
        <authorList>
            <person name="Chao B."/>
        </authorList>
    </citation>
    <scope>NUCLEOTIDE SEQUENCE</scope>
    <source>
        <strain evidence="1">CB-2022</strain>
    </source>
</reference>
<gene>
    <name evidence="1" type="ORF">L3Q82_010407</name>
</gene>
<proteinExistence type="predicted"/>
<protein>
    <submittedName>
        <fullName evidence="1">Uncharacterized protein</fullName>
    </submittedName>
</protein>
<organism evidence="1 2">
    <name type="scientific">Scortum barcoo</name>
    <name type="common">barcoo grunter</name>
    <dbReference type="NCBI Taxonomy" id="214431"/>
    <lineage>
        <taxon>Eukaryota</taxon>
        <taxon>Metazoa</taxon>
        <taxon>Chordata</taxon>
        <taxon>Craniata</taxon>
        <taxon>Vertebrata</taxon>
        <taxon>Euteleostomi</taxon>
        <taxon>Actinopterygii</taxon>
        <taxon>Neopterygii</taxon>
        <taxon>Teleostei</taxon>
        <taxon>Neoteleostei</taxon>
        <taxon>Acanthomorphata</taxon>
        <taxon>Eupercaria</taxon>
        <taxon>Centrarchiformes</taxon>
        <taxon>Terapontoidei</taxon>
        <taxon>Terapontidae</taxon>
        <taxon>Scortum</taxon>
    </lineage>
</organism>
<sequence>ELQLLVGKNTYFSLSSVLCLMETCLCGVIPDSALQLAGFQLFRKDQESEPLAGFYTTGDSADHRGFHRSICCQGDGGDIVNESGARGAACVLGLQANPYRLVLPSLFLTNARSHINKMDEMKLRIVSAKTDTCVVIVTETWLDNYIPDKAVELVGRSSSGGQDCSLAETQRQRTRPTTRTVQVWTEEASSALQDCFECTDWEVFKEGTDLDGYTSSVLSYLKFWPIALPVKELKKGIKLAKKQLATVPVSLKTSIIVPVNKKSAVTCLNVTLTPVIIMKCFESIVLLTNFYRATTECILCLSATVCYGSCTAQDRKDLARMMKTAQRDCGKSSSQT</sequence>
<dbReference type="Proteomes" id="UP000831701">
    <property type="component" value="Chromosome 12"/>
</dbReference>
<accession>A0ACB8WDG0</accession>
<name>A0ACB8WDG0_9TELE</name>
<evidence type="ECO:0000313" key="2">
    <source>
        <dbReference type="Proteomes" id="UP000831701"/>
    </source>
</evidence>
<feature type="non-terminal residue" evidence="1">
    <location>
        <position position="1"/>
    </location>
</feature>